<protein>
    <submittedName>
        <fullName evidence="1">Uncharacterized protein</fullName>
    </submittedName>
</protein>
<dbReference type="EMBL" id="BMLT01000014">
    <property type="protein sequence ID" value="GGO87892.1"/>
    <property type="molecule type" value="Genomic_DNA"/>
</dbReference>
<accession>A0A918DY39</accession>
<gene>
    <name evidence="1" type="ORF">GCM10011348_42120</name>
</gene>
<organism evidence="1 2">
    <name type="scientific">Marinobacterium nitratireducens</name>
    <dbReference type="NCBI Taxonomy" id="518897"/>
    <lineage>
        <taxon>Bacteria</taxon>
        <taxon>Pseudomonadati</taxon>
        <taxon>Pseudomonadota</taxon>
        <taxon>Gammaproteobacteria</taxon>
        <taxon>Oceanospirillales</taxon>
        <taxon>Oceanospirillaceae</taxon>
        <taxon>Marinobacterium</taxon>
    </lineage>
</organism>
<proteinExistence type="predicted"/>
<dbReference type="AlphaFoldDB" id="A0A918DY39"/>
<reference evidence="1 2" key="1">
    <citation type="journal article" date="2014" name="Int. J. Syst. Evol. Microbiol.">
        <title>Complete genome sequence of Corynebacterium casei LMG S-19264T (=DSM 44701T), isolated from a smear-ripened cheese.</title>
        <authorList>
            <consortium name="US DOE Joint Genome Institute (JGI-PGF)"/>
            <person name="Walter F."/>
            <person name="Albersmeier A."/>
            <person name="Kalinowski J."/>
            <person name="Ruckert C."/>
        </authorList>
    </citation>
    <scope>NUCLEOTIDE SEQUENCE [LARGE SCALE GENOMIC DNA]</scope>
    <source>
        <strain evidence="1 2">CGMCC 1.7286</strain>
    </source>
</reference>
<evidence type="ECO:0000313" key="2">
    <source>
        <dbReference type="Proteomes" id="UP000599578"/>
    </source>
</evidence>
<keyword evidence="2" id="KW-1185">Reference proteome</keyword>
<sequence>MLLIALRSFEPALYLAQLGIAVEHVVEHTTVDRRDFLGHVGDGLIAGQREIAGVGLQFAEYQLEQARFADAIGADNTDLPTLMKGQAGLVQQALNAAM</sequence>
<name>A0A918DY39_9GAMM</name>
<evidence type="ECO:0000313" key="1">
    <source>
        <dbReference type="EMBL" id="GGO87892.1"/>
    </source>
</evidence>
<dbReference type="Proteomes" id="UP000599578">
    <property type="component" value="Unassembled WGS sequence"/>
</dbReference>
<comment type="caution">
    <text evidence="1">The sequence shown here is derived from an EMBL/GenBank/DDBJ whole genome shotgun (WGS) entry which is preliminary data.</text>
</comment>